<protein>
    <submittedName>
        <fullName evidence="3">Uncharacterized protein DUF4184</fullName>
    </submittedName>
</protein>
<feature type="transmembrane region" description="Helical" evidence="2">
    <location>
        <begin position="52"/>
        <end position="72"/>
    </location>
</feature>
<feature type="transmembrane region" description="Helical" evidence="2">
    <location>
        <begin position="260"/>
        <end position="282"/>
    </location>
</feature>
<dbReference type="InterPro" id="IPR025238">
    <property type="entry name" value="DUF4184"/>
</dbReference>
<proteinExistence type="predicted"/>
<keyword evidence="4" id="KW-1185">Reference proteome</keyword>
<dbReference type="Proteomes" id="UP000294901">
    <property type="component" value="Unassembled WGS sequence"/>
</dbReference>
<feature type="transmembrane region" description="Helical" evidence="2">
    <location>
        <begin position="98"/>
        <end position="117"/>
    </location>
</feature>
<comment type="caution">
    <text evidence="3">The sequence shown here is derived from an EMBL/GenBank/DDBJ whole genome shotgun (WGS) entry which is preliminary data.</text>
</comment>
<dbReference type="AlphaFoldDB" id="A0A4R6JEJ7"/>
<reference evidence="3 4" key="1">
    <citation type="submission" date="2019-03" db="EMBL/GenBank/DDBJ databases">
        <title>Sequencing the genomes of 1000 actinobacteria strains.</title>
        <authorList>
            <person name="Klenk H.-P."/>
        </authorList>
    </citation>
    <scope>NUCLEOTIDE SEQUENCE [LARGE SCALE GENOMIC DNA]</scope>
    <source>
        <strain evidence="3 4">DSM 43805</strain>
    </source>
</reference>
<evidence type="ECO:0000256" key="1">
    <source>
        <dbReference type="SAM" id="MobiDB-lite"/>
    </source>
</evidence>
<keyword evidence="2" id="KW-0812">Transmembrane</keyword>
<evidence type="ECO:0000313" key="4">
    <source>
        <dbReference type="Proteomes" id="UP000294901"/>
    </source>
</evidence>
<dbReference type="Pfam" id="PF13803">
    <property type="entry name" value="DUF4184"/>
    <property type="match status" value="1"/>
</dbReference>
<gene>
    <name evidence="3" type="ORF">C8E87_8486</name>
</gene>
<keyword evidence="2" id="KW-0472">Membrane</keyword>
<feature type="region of interest" description="Disordered" evidence="1">
    <location>
        <begin position="193"/>
        <end position="216"/>
    </location>
</feature>
<feature type="transmembrane region" description="Helical" evidence="2">
    <location>
        <begin position="236"/>
        <end position="254"/>
    </location>
</feature>
<sequence length="297" mass="31358">MPLTVPTHPAIVWLKVWRPRWFDGVALAVGSTAPDLAYALDGSGLPVWKMSHGLRGFVFWCLPVTLVLTWLIRRAAPVVASHLPSVLRDYAVLGRTSHPLRVTCWSALLGAVSHLLLDFLELQLPLAEPVMHVLGFLGLFALVAHVGRHRLLLRWHGDPELAAPGSLPAPRRGVRLPARHPNVSGQLLAAAPEPSADLPAGSSAHPPAGSWAHPPGSSWAHLPAGSSGPRPRPVRFWSIVAAVTLSWAALAFVLPGAELIHATAVRLFLGVAAGVLTAAVVVELSGRKPDAAAGPAG</sequence>
<feature type="transmembrane region" description="Helical" evidence="2">
    <location>
        <begin position="129"/>
        <end position="147"/>
    </location>
</feature>
<keyword evidence="2" id="KW-1133">Transmembrane helix</keyword>
<name>A0A4R6JEJ7_9ACTN</name>
<evidence type="ECO:0000313" key="3">
    <source>
        <dbReference type="EMBL" id="TDO33006.1"/>
    </source>
</evidence>
<organism evidence="3 4">
    <name type="scientific">Paractinoplanes brasiliensis</name>
    <dbReference type="NCBI Taxonomy" id="52695"/>
    <lineage>
        <taxon>Bacteria</taxon>
        <taxon>Bacillati</taxon>
        <taxon>Actinomycetota</taxon>
        <taxon>Actinomycetes</taxon>
        <taxon>Micromonosporales</taxon>
        <taxon>Micromonosporaceae</taxon>
        <taxon>Paractinoplanes</taxon>
    </lineage>
</organism>
<dbReference type="RefSeq" id="WP_133878902.1">
    <property type="nucleotide sequence ID" value="NZ_BOMD01000049.1"/>
</dbReference>
<accession>A0A4R6JEJ7</accession>
<dbReference type="OrthoDB" id="8481923at2"/>
<evidence type="ECO:0000256" key="2">
    <source>
        <dbReference type="SAM" id="Phobius"/>
    </source>
</evidence>
<dbReference type="EMBL" id="SNWR01000002">
    <property type="protein sequence ID" value="TDO33006.1"/>
    <property type="molecule type" value="Genomic_DNA"/>
</dbReference>